<dbReference type="OrthoDB" id="9770107at2"/>
<proteinExistence type="predicted"/>
<dbReference type="EMBL" id="QXDL01000210">
    <property type="protein sequence ID" value="RIH80959.1"/>
    <property type="molecule type" value="Genomic_DNA"/>
</dbReference>
<keyword evidence="3" id="KW-1185">Reference proteome</keyword>
<feature type="region of interest" description="Disordered" evidence="1">
    <location>
        <begin position="491"/>
        <end position="511"/>
    </location>
</feature>
<dbReference type="SUPFAM" id="SSF53474">
    <property type="entry name" value="alpha/beta-Hydrolases"/>
    <property type="match status" value="1"/>
</dbReference>
<dbReference type="Gene3D" id="3.40.50.1820">
    <property type="entry name" value="alpha/beta hydrolase"/>
    <property type="match status" value="1"/>
</dbReference>
<keyword evidence="2" id="KW-0378">Hydrolase</keyword>
<dbReference type="Proteomes" id="UP000265715">
    <property type="component" value="Unassembled WGS sequence"/>
</dbReference>
<dbReference type="GO" id="GO:0006508">
    <property type="term" value="P:proteolysis"/>
    <property type="evidence" value="ECO:0007669"/>
    <property type="project" value="InterPro"/>
</dbReference>
<sequence length="511" mass="57341">MPEESKPADAKPAPQDNLVISRHAVRIGGQEVSYTVTCGTIVLKEESEKEGSSEGEKPKASVFFIAYTRDDVPDRSRRPVTFSFNGGPGSSSVWLHLGVLGPRRVLMDDDGNPTPPPYRLVDNEHSLLDVSDLVFIDPVGTGYSRMVPGEKTKEYHGYRRDVEGVGEFIRLYTSRYGRWTSPKFLIGESYGTTRAAGLSGHLQERHGMYLNGIMLVSSILDFATARFAPGHDLPHVLFLPTYAATAWYHEKLPPDLQKRPLRAFLDEVEAFAGGEYLRALFQGSALPEAEREGVLEKLSRYTGLSREYLEQTNLRVGIYRFCKELLRSERKTVGRLDSRFTGHDRDAAGENSEYDPSYATIQGPYTATFNQYVREELGFESDLPYEVLTGLYQNWSYKEYENQYLNVAETLRKAMNLNPYLKVFVGSGYYDLATPYFATDYTFAHLGLEPHLQANLQTRYYEAGHMMYVHRASLEQMKHDLAAFMAAAAPGATTSGPGARGKGKPRPKAKP</sequence>
<gene>
    <name evidence="2" type="ORF">Mterra_03415</name>
</gene>
<evidence type="ECO:0000313" key="3">
    <source>
        <dbReference type="Proteomes" id="UP000265715"/>
    </source>
</evidence>
<organism evidence="2 3">
    <name type="scientific">Calidithermus terrae</name>
    <dbReference type="NCBI Taxonomy" id="1408545"/>
    <lineage>
        <taxon>Bacteria</taxon>
        <taxon>Thermotogati</taxon>
        <taxon>Deinococcota</taxon>
        <taxon>Deinococci</taxon>
        <taxon>Thermales</taxon>
        <taxon>Thermaceae</taxon>
        <taxon>Calidithermus</taxon>
    </lineage>
</organism>
<reference evidence="2 3" key="1">
    <citation type="submission" date="2018-08" db="EMBL/GenBank/DDBJ databases">
        <title>Meiothermus terrae DSM 26712 genome sequencing project.</title>
        <authorList>
            <person name="Da Costa M.S."/>
            <person name="Albuquerque L."/>
            <person name="Raposo P."/>
            <person name="Froufe H.J.C."/>
            <person name="Barroso C.S."/>
            <person name="Egas C."/>
        </authorList>
    </citation>
    <scope>NUCLEOTIDE SEQUENCE [LARGE SCALE GENOMIC DNA]</scope>
    <source>
        <strain evidence="2 3">DSM 26712</strain>
    </source>
</reference>
<comment type="caution">
    <text evidence="2">The sequence shown here is derived from an EMBL/GenBank/DDBJ whole genome shotgun (WGS) entry which is preliminary data.</text>
</comment>
<accession>A0A399ECS7</accession>
<dbReference type="Pfam" id="PF00450">
    <property type="entry name" value="Peptidase_S10"/>
    <property type="match status" value="1"/>
</dbReference>
<keyword evidence="2" id="KW-0645">Protease</keyword>
<dbReference type="GO" id="GO:0004185">
    <property type="term" value="F:serine-type carboxypeptidase activity"/>
    <property type="evidence" value="ECO:0007669"/>
    <property type="project" value="InterPro"/>
</dbReference>
<dbReference type="AlphaFoldDB" id="A0A399ECS7"/>
<dbReference type="RefSeq" id="WP_119316326.1">
    <property type="nucleotide sequence ID" value="NZ_QXDL01000210.1"/>
</dbReference>
<dbReference type="InterPro" id="IPR029058">
    <property type="entry name" value="AB_hydrolase_fold"/>
</dbReference>
<feature type="compositionally biased region" description="Basic residues" evidence="1">
    <location>
        <begin position="501"/>
        <end position="511"/>
    </location>
</feature>
<evidence type="ECO:0000313" key="2">
    <source>
        <dbReference type="EMBL" id="RIH80959.1"/>
    </source>
</evidence>
<evidence type="ECO:0000256" key="1">
    <source>
        <dbReference type="SAM" id="MobiDB-lite"/>
    </source>
</evidence>
<dbReference type="InterPro" id="IPR001563">
    <property type="entry name" value="Peptidase_S10"/>
</dbReference>
<name>A0A399ECS7_9DEIN</name>
<keyword evidence="2" id="KW-0121">Carboxypeptidase</keyword>
<protein>
    <submittedName>
        <fullName evidence="2">Serine carboxypeptidase</fullName>
    </submittedName>
</protein>